<keyword evidence="3" id="KW-1185">Reference proteome</keyword>
<evidence type="ECO:0000313" key="2">
    <source>
        <dbReference type="EMBL" id="KAL1259128.1"/>
    </source>
</evidence>
<proteinExistence type="predicted"/>
<feature type="region of interest" description="Disordered" evidence="1">
    <location>
        <begin position="54"/>
        <end position="73"/>
    </location>
</feature>
<gene>
    <name evidence="2" type="ORF">QQF64_009705</name>
</gene>
<dbReference type="Proteomes" id="UP001558613">
    <property type="component" value="Unassembled WGS sequence"/>
</dbReference>
<evidence type="ECO:0000313" key="3">
    <source>
        <dbReference type="Proteomes" id="UP001558613"/>
    </source>
</evidence>
<organism evidence="2 3">
    <name type="scientific">Cirrhinus molitorella</name>
    <name type="common">mud carp</name>
    <dbReference type="NCBI Taxonomy" id="172907"/>
    <lineage>
        <taxon>Eukaryota</taxon>
        <taxon>Metazoa</taxon>
        <taxon>Chordata</taxon>
        <taxon>Craniata</taxon>
        <taxon>Vertebrata</taxon>
        <taxon>Euteleostomi</taxon>
        <taxon>Actinopterygii</taxon>
        <taxon>Neopterygii</taxon>
        <taxon>Teleostei</taxon>
        <taxon>Ostariophysi</taxon>
        <taxon>Cypriniformes</taxon>
        <taxon>Cyprinidae</taxon>
        <taxon>Labeoninae</taxon>
        <taxon>Labeonini</taxon>
        <taxon>Cirrhinus</taxon>
    </lineage>
</organism>
<dbReference type="EMBL" id="JAYMGO010000016">
    <property type="protein sequence ID" value="KAL1259128.1"/>
    <property type="molecule type" value="Genomic_DNA"/>
</dbReference>
<accession>A0ABR3M603</accession>
<reference evidence="2 3" key="1">
    <citation type="submission" date="2023-09" db="EMBL/GenBank/DDBJ databases">
        <authorList>
            <person name="Wang M."/>
        </authorList>
    </citation>
    <scope>NUCLEOTIDE SEQUENCE [LARGE SCALE GENOMIC DNA]</scope>
    <source>
        <strain evidence="2">GT-2023</strain>
        <tissue evidence="2">Liver</tissue>
    </source>
</reference>
<protein>
    <submittedName>
        <fullName evidence="2">Uncharacterized protein</fullName>
    </submittedName>
</protein>
<feature type="compositionally biased region" description="Basic and acidic residues" evidence="1">
    <location>
        <begin position="64"/>
        <end position="73"/>
    </location>
</feature>
<sequence>MFPVQELDLHYGPGEDGALGAGHCRELHSSDSTFPILFVYLLFLLQSDKKSHRVDRPSLMNTGGKEEGGRLEAWRERQKELAGKRKIRGKR</sequence>
<evidence type="ECO:0000256" key="1">
    <source>
        <dbReference type="SAM" id="MobiDB-lite"/>
    </source>
</evidence>
<name>A0ABR3M603_9TELE</name>
<comment type="caution">
    <text evidence="2">The sequence shown here is derived from an EMBL/GenBank/DDBJ whole genome shotgun (WGS) entry which is preliminary data.</text>
</comment>